<organism evidence="1 2">
    <name type="scientific">Cichlidogyrus casuarinus</name>
    <dbReference type="NCBI Taxonomy" id="1844966"/>
    <lineage>
        <taxon>Eukaryota</taxon>
        <taxon>Metazoa</taxon>
        <taxon>Spiralia</taxon>
        <taxon>Lophotrochozoa</taxon>
        <taxon>Platyhelminthes</taxon>
        <taxon>Monogenea</taxon>
        <taxon>Monopisthocotylea</taxon>
        <taxon>Dactylogyridea</taxon>
        <taxon>Ancyrocephalidae</taxon>
        <taxon>Cichlidogyrus</taxon>
    </lineage>
</organism>
<sequence>MNNKNLKLELEVKESELDAIADSTDRDTQVKYKINKISSLSLCLDEKQSIVRTEEIASSAFNFWTRSQPFYNIEWVIVFPGRIYII</sequence>
<dbReference type="AlphaFoldDB" id="A0ABD2PY84"/>
<dbReference type="EMBL" id="JBJKFK010001788">
    <property type="protein sequence ID" value="KAL3312234.1"/>
    <property type="molecule type" value="Genomic_DNA"/>
</dbReference>
<proteinExistence type="predicted"/>
<keyword evidence="2" id="KW-1185">Reference proteome</keyword>
<evidence type="ECO:0000313" key="2">
    <source>
        <dbReference type="Proteomes" id="UP001626550"/>
    </source>
</evidence>
<gene>
    <name evidence="1" type="ORF">Ciccas_009175</name>
</gene>
<accession>A0ABD2PY84</accession>
<name>A0ABD2PY84_9PLAT</name>
<reference evidence="1 2" key="1">
    <citation type="submission" date="2024-11" db="EMBL/GenBank/DDBJ databases">
        <title>Adaptive evolution of stress response genes in parasites aligns with host niche diversity.</title>
        <authorList>
            <person name="Hahn C."/>
            <person name="Resl P."/>
        </authorList>
    </citation>
    <scope>NUCLEOTIDE SEQUENCE [LARGE SCALE GENOMIC DNA]</scope>
    <source>
        <strain evidence="1">EGGRZ-B1_66</strain>
        <tissue evidence="1">Body</tissue>
    </source>
</reference>
<evidence type="ECO:0000313" key="1">
    <source>
        <dbReference type="EMBL" id="KAL3312234.1"/>
    </source>
</evidence>
<comment type="caution">
    <text evidence="1">The sequence shown here is derived from an EMBL/GenBank/DDBJ whole genome shotgun (WGS) entry which is preliminary data.</text>
</comment>
<dbReference type="Proteomes" id="UP001626550">
    <property type="component" value="Unassembled WGS sequence"/>
</dbReference>
<protein>
    <submittedName>
        <fullName evidence="1">Uncharacterized protein</fullName>
    </submittedName>
</protein>